<dbReference type="InterPro" id="IPR057508">
    <property type="entry name" value="SHCBP-like_N"/>
</dbReference>
<dbReference type="InterPro" id="IPR045140">
    <property type="entry name" value="SHCBP1-like"/>
</dbReference>
<keyword evidence="3" id="KW-0206">Cytoskeleton</keyword>
<sequence length="558" mass="63067">MDVYTFDKSLQERLVEFTEILSSKESSVSDHMRVVPSSQIKSEWSFLLELVIEPVGWQALWKIPRLTCQDLHVHYPTVVVVQVEQVDPTELSALCKIIAVQDEIHLPEKYDVPLIELYPTLNQENSVLDMIGTSTYIDQLRFFYNNLWMPWDCDDDDNVDWVQLHLETRLRLFFDMKRGIVNKDTCDIIRTLIREAKDIHTKITRLEIDFSDDDNDDEDDEQETKCLVDEDKACQLMKLHLRMQKIKTEIDVLENPVMRNLLQRNPDLNNKNIAAKRRESRGRKLEAFFVWHGGSLEETINCLNKITEFLPKDIFTKTSSCLQEALDASQAGDKIIIGEGEHQIRRAGGLEEGGTIRGLSDCQSTVLCAKDSATGVSLLDFSGGEVSLENVSVDLGELQAGILVRKGIVKISGCKIFASNESIVKLGIIVLPEAKLIVENSSFYGLGTAIFVHPTGECVLNNCQFENCVDGIQLQDESRCDASGCKFLDIKEYGIRFESDKEFSSAEHKIGGCEILNNIKDVSFNNCDFKNIGKNNVTIKLKQPDTLPVKQDNAMDTA</sequence>
<accession>A0A835CQH1</accession>
<proteinExistence type="predicted"/>
<dbReference type="SUPFAM" id="SSF51126">
    <property type="entry name" value="Pectin lyase-like"/>
    <property type="match status" value="1"/>
</dbReference>
<dbReference type="Gene3D" id="2.160.20.10">
    <property type="entry name" value="Single-stranded right-handed beta-helix, Pectin lyase-like"/>
    <property type="match status" value="1"/>
</dbReference>
<gene>
    <name evidence="6" type="ORF">HCN44_001577</name>
</gene>
<evidence type="ECO:0000259" key="4">
    <source>
        <dbReference type="Pfam" id="PF13229"/>
    </source>
</evidence>
<dbReference type="Proteomes" id="UP000639338">
    <property type="component" value="Unassembled WGS sequence"/>
</dbReference>
<dbReference type="OrthoDB" id="5978115at2759"/>
<dbReference type="InterPro" id="IPR012334">
    <property type="entry name" value="Pectin_lyas_fold"/>
</dbReference>
<dbReference type="InterPro" id="IPR011050">
    <property type="entry name" value="Pectin_lyase_fold/virulence"/>
</dbReference>
<evidence type="ECO:0000256" key="1">
    <source>
        <dbReference type="ARBA" id="ARBA00004186"/>
    </source>
</evidence>
<dbReference type="Pfam" id="PF13229">
    <property type="entry name" value="Beta_helix"/>
    <property type="match status" value="1"/>
</dbReference>
<evidence type="ECO:0000256" key="3">
    <source>
        <dbReference type="ARBA" id="ARBA00023212"/>
    </source>
</evidence>
<feature type="domain" description="Right handed beta helix" evidence="4">
    <location>
        <begin position="373"/>
        <end position="501"/>
    </location>
</feature>
<keyword evidence="7" id="KW-1185">Reference proteome</keyword>
<comment type="caution">
    <text evidence="6">The sequence shown here is derived from an EMBL/GenBank/DDBJ whole genome shotgun (WGS) entry which is preliminary data.</text>
</comment>
<comment type="subcellular location">
    <subcellularLocation>
        <location evidence="1">Cytoplasm</location>
        <location evidence="1">Cytoskeleton</location>
        <location evidence="1">Spindle</location>
    </subcellularLocation>
</comment>
<dbReference type="GO" id="GO:0007283">
    <property type="term" value="P:spermatogenesis"/>
    <property type="evidence" value="ECO:0007669"/>
    <property type="project" value="TreeGrafter"/>
</dbReference>
<reference evidence="6 7" key="1">
    <citation type="submission" date="2020-08" db="EMBL/GenBank/DDBJ databases">
        <title>Aphidius gifuensis genome sequencing and assembly.</title>
        <authorList>
            <person name="Du Z."/>
        </authorList>
    </citation>
    <scope>NUCLEOTIDE SEQUENCE [LARGE SCALE GENOMIC DNA]</scope>
    <source>
        <strain evidence="6">YNYX2018</strain>
        <tissue evidence="6">Adults</tissue>
    </source>
</reference>
<dbReference type="EMBL" id="JACMRX010000003">
    <property type="protein sequence ID" value="KAF7992252.1"/>
    <property type="molecule type" value="Genomic_DNA"/>
</dbReference>
<dbReference type="GO" id="GO:0007112">
    <property type="term" value="P:male meiosis cytokinesis"/>
    <property type="evidence" value="ECO:0007669"/>
    <property type="project" value="TreeGrafter"/>
</dbReference>
<dbReference type="PANTHER" id="PTHR14695:SF4">
    <property type="entry name" value="PROTEIN NESSUN DORMA"/>
    <property type="match status" value="1"/>
</dbReference>
<name>A0A835CQH1_APHGI</name>
<dbReference type="InterPro" id="IPR039448">
    <property type="entry name" value="Beta_helix"/>
</dbReference>
<evidence type="ECO:0000313" key="6">
    <source>
        <dbReference type="EMBL" id="KAF7992252.1"/>
    </source>
</evidence>
<protein>
    <submittedName>
        <fullName evidence="6">Uncharacterized protein</fullName>
    </submittedName>
</protein>
<keyword evidence="2" id="KW-0963">Cytoplasm</keyword>
<dbReference type="GO" id="GO:0005819">
    <property type="term" value="C:spindle"/>
    <property type="evidence" value="ECO:0007669"/>
    <property type="project" value="UniProtKB-SubCell"/>
</dbReference>
<evidence type="ECO:0000256" key="2">
    <source>
        <dbReference type="ARBA" id="ARBA00022490"/>
    </source>
</evidence>
<organism evidence="6 7">
    <name type="scientific">Aphidius gifuensis</name>
    <name type="common">Parasitoid wasp</name>
    <dbReference type="NCBI Taxonomy" id="684658"/>
    <lineage>
        <taxon>Eukaryota</taxon>
        <taxon>Metazoa</taxon>
        <taxon>Ecdysozoa</taxon>
        <taxon>Arthropoda</taxon>
        <taxon>Hexapoda</taxon>
        <taxon>Insecta</taxon>
        <taxon>Pterygota</taxon>
        <taxon>Neoptera</taxon>
        <taxon>Endopterygota</taxon>
        <taxon>Hymenoptera</taxon>
        <taxon>Apocrita</taxon>
        <taxon>Ichneumonoidea</taxon>
        <taxon>Braconidae</taxon>
        <taxon>Aphidiinae</taxon>
        <taxon>Aphidius</taxon>
    </lineage>
</organism>
<evidence type="ECO:0000259" key="5">
    <source>
        <dbReference type="Pfam" id="PF23762"/>
    </source>
</evidence>
<feature type="domain" description="SHC SH2" evidence="5">
    <location>
        <begin position="36"/>
        <end position="259"/>
    </location>
</feature>
<dbReference type="Pfam" id="PF23762">
    <property type="entry name" value="SHCBP_N"/>
    <property type="match status" value="1"/>
</dbReference>
<dbReference type="AlphaFoldDB" id="A0A835CQH1"/>
<evidence type="ECO:0000313" key="7">
    <source>
        <dbReference type="Proteomes" id="UP000639338"/>
    </source>
</evidence>
<dbReference type="PANTHER" id="PTHR14695">
    <property type="entry name" value="SHC SH2-DOMAIN BINDING PROTEIN 1-RELATED"/>
    <property type="match status" value="1"/>
</dbReference>